<dbReference type="InterPro" id="IPR002123">
    <property type="entry name" value="Plipid/glycerol_acylTrfase"/>
</dbReference>
<protein>
    <recommendedName>
        <fullName evidence="1">Phospholipid/glycerol acyltransferase domain-containing protein</fullName>
    </recommendedName>
</protein>
<dbReference type="AlphaFoldDB" id="A0A173LP76"/>
<reference evidence="2 3" key="1">
    <citation type="submission" date="2016-06" db="EMBL/GenBank/DDBJ databases">
        <title>Complete genome sequence of a saline-alkali tolerant type strain Dietzia timorensis ID05-A0528T.</title>
        <authorList>
            <person name="Wu X."/>
        </authorList>
    </citation>
    <scope>NUCLEOTIDE SEQUENCE [LARGE SCALE GENOMIC DNA]</scope>
    <source>
        <strain evidence="2 3">ID05-A0528</strain>
    </source>
</reference>
<dbReference type="GO" id="GO:0016746">
    <property type="term" value="F:acyltransferase activity"/>
    <property type="evidence" value="ECO:0007669"/>
    <property type="project" value="InterPro"/>
</dbReference>
<dbReference type="Proteomes" id="UP000186104">
    <property type="component" value="Chromosome"/>
</dbReference>
<proteinExistence type="predicted"/>
<dbReference type="EMBL" id="CP015961">
    <property type="protein sequence ID" value="ANI93438.1"/>
    <property type="molecule type" value="Genomic_DNA"/>
</dbReference>
<feature type="domain" description="Phospholipid/glycerol acyltransferase" evidence="1">
    <location>
        <begin position="161"/>
        <end position="278"/>
    </location>
</feature>
<evidence type="ECO:0000259" key="1">
    <source>
        <dbReference type="SMART" id="SM00563"/>
    </source>
</evidence>
<keyword evidence="3" id="KW-1185">Reference proteome</keyword>
<dbReference type="OrthoDB" id="5241618at2"/>
<dbReference type="PANTHER" id="PTHR22753:SF14">
    <property type="entry name" value="MONOACYLGLYCEROL_DIACYLGLYCEROL O-ACYLTRANSFERASE"/>
    <property type="match status" value="1"/>
</dbReference>
<sequence>MAGPEFNLGTRNDAEEKHWRMVGESFTGMTSRSDAAAGAIGQSLEQIVTTAQAVGLHLAEVLKLDPSATAELMEPILRAVDKVDVALATGEAMAVNTLAEAISNVGELLAVRLSGNYDIDEFGFDAHFQEKVWLPIWRPFFENWFRVEVIGAENIPSDGSALIVSNHAGVLPMDGMMTMVAVHDHAGRNLRMLAADLAMGVPVVAPIARRVGATLANAADAESLLTSNEIVAVWPEGFKGLGKPFGDRYRLQRFGRGGFVSTAVAAGAPIIPLSVVGSEEIYPKIGEVPALARLLGLPYMPITPTFPLMGLLGAMPLPTKWIMEFGKPIETAEFGPDAADDPMVVFEITDQVRETIQNTLYRNLARRGSVFFG</sequence>
<dbReference type="SUPFAM" id="SSF69593">
    <property type="entry name" value="Glycerol-3-phosphate (1)-acyltransferase"/>
    <property type="match status" value="1"/>
</dbReference>
<name>A0A173LP76_9ACTN</name>
<dbReference type="PANTHER" id="PTHR22753">
    <property type="entry name" value="TRANSMEMBRANE PROTEIN 68"/>
    <property type="match status" value="1"/>
</dbReference>
<accession>A0A173LP76</accession>
<organism evidence="2 3">
    <name type="scientific">Dietzia timorensis</name>
    <dbReference type="NCBI Taxonomy" id="499555"/>
    <lineage>
        <taxon>Bacteria</taxon>
        <taxon>Bacillati</taxon>
        <taxon>Actinomycetota</taxon>
        <taxon>Actinomycetes</taxon>
        <taxon>Mycobacteriales</taxon>
        <taxon>Dietziaceae</taxon>
        <taxon>Dietzia</taxon>
    </lineage>
</organism>
<dbReference type="RefSeq" id="WP_067476972.1">
    <property type="nucleotide sequence ID" value="NZ_CP015961.1"/>
</dbReference>
<gene>
    <name evidence="2" type="ORF">BJL86_2678</name>
</gene>
<dbReference type="STRING" id="499555.BJL86_2678"/>
<evidence type="ECO:0000313" key="3">
    <source>
        <dbReference type="Proteomes" id="UP000186104"/>
    </source>
</evidence>
<dbReference type="Pfam" id="PF01553">
    <property type="entry name" value="Acyltransferase"/>
    <property type="match status" value="1"/>
</dbReference>
<evidence type="ECO:0000313" key="2">
    <source>
        <dbReference type="EMBL" id="ANI93438.1"/>
    </source>
</evidence>
<dbReference type="KEGG" id="dtm:BJL86_2678"/>
<dbReference type="GO" id="GO:0016020">
    <property type="term" value="C:membrane"/>
    <property type="evidence" value="ECO:0007669"/>
    <property type="project" value="TreeGrafter"/>
</dbReference>
<dbReference type="SMART" id="SM00563">
    <property type="entry name" value="PlsC"/>
    <property type="match status" value="1"/>
</dbReference>
<dbReference type="CDD" id="cd07987">
    <property type="entry name" value="LPLAT_MGAT-like"/>
    <property type="match status" value="1"/>
</dbReference>